<evidence type="ECO:0000256" key="3">
    <source>
        <dbReference type="PROSITE-ProRule" id="PRU00284"/>
    </source>
</evidence>
<keyword evidence="5" id="KW-0472">Membrane</keyword>
<dbReference type="PANTHER" id="PTHR43531">
    <property type="entry name" value="PROTEIN ICFG"/>
    <property type="match status" value="1"/>
</dbReference>
<dbReference type="EMBL" id="JAHRGL010000013">
    <property type="protein sequence ID" value="MBV2132283.1"/>
    <property type="molecule type" value="Genomic_DNA"/>
</dbReference>
<keyword evidence="1" id="KW-0488">Methylation</keyword>
<keyword evidence="5" id="KW-0812">Transmembrane</keyword>
<dbReference type="InterPro" id="IPR004089">
    <property type="entry name" value="MCPsignal_dom"/>
</dbReference>
<dbReference type="PROSITE" id="PS50111">
    <property type="entry name" value="CHEMOTAXIS_TRANSDUC_2"/>
    <property type="match status" value="1"/>
</dbReference>
<feature type="transmembrane region" description="Helical" evidence="5">
    <location>
        <begin position="56"/>
        <end position="77"/>
    </location>
</feature>
<evidence type="ECO:0000256" key="1">
    <source>
        <dbReference type="ARBA" id="ARBA00022481"/>
    </source>
</evidence>
<evidence type="ECO:0000256" key="4">
    <source>
        <dbReference type="SAM" id="MobiDB-lite"/>
    </source>
</evidence>
<reference evidence="8 9" key="1">
    <citation type="submission" date="2021-06" db="EMBL/GenBank/DDBJ databases">
        <title>Differences between aerobic and microaerobic xylene degrading microbial communities.</title>
        <authorList>
            <person name="Banerjee S."/>
            <person name="Tancsics A."/>
        </authorList>
    </citation>
    <scope>NUCLEOTIDE SEQUENCE [LARGE SCALE GENOMIC DNA]</scope>
    <source>
        <strain evidence="8 9">MAP12</strain>
    </source>
</reference>
<dbReference type="InterPro" id="IPR003660">
    <property type="entry name" value="HAMP_dom"/>
</dbReference>
<dbReference type="CDD" id="cd11386">
    <property type="entry name" value="MCP_signal"/>
    <property type="match status" value="1"/>
</dbReference>
<evidence type="ECO:0000256" key="2">
    <source>
        <dbReference type="ARBA" id="ARBA00029447"/>
    </source>
</evidence>
<name>A0ABS6MU00_9GAMM</name>
<organism evidence="8 9">
    <name type="scientific">Geopseudomonas aromaticivorans</name>
    <dbReference type="NCBI Taxonomy" id="2849492"/>
    <lineage>
        <taxon>Bacteria</taxon>
        <taxon>Pseudomonadati</taxon>
        <taxon>Pseudomonadota</taxon>
        <taxon>Gammaproteobacteria</taxon>
        <taxon>Pseudomonadales</taxon>
        <taxon>Pseudomonadaceae</taxon>
        <taxon>Geopseudomonas</taxon>
    </lineage>
</organism>
<gene>
    <name evidence="8" type="ORF">KRX52_05645</name>
</gene>
<evidence type="ECO:0000259" key="6">
    <source>
        <dbReference type="PROSITE" id="PS50111"/>
    </source>
</evidence>
<evidence type="ECO:0000256" key="5">
    <source>
        <dbReference type="SAM" id="Phobius"/>
    </source>
</evidence>
<proteinExistence type="inferred from homology"/>
<comment type="similarity">
    <text evidence="2">Belongs to the methyl-accepting chemotaxis (MCP) protein family.</text>
</comment>
<dbReference type="PROSITE" id="PS50885">
    <property type="entry name" value="HAMP"/>
    <property type="match status" value="1"/>
</dbReference>
<dbReference type="SMART" id="SM00283">
    <property type="entry name" value="MA"/>
    <property type="match status" value="1"/>
</dbReference>
<dbReference type="PANTHER" id="PTHR43531:SF14">
    <property type="entry name" value="METHYL-ACCEPTING CHEMOTAXIS PROTEIN I-RELATED"/>
    <property type="match status" value="1"/>
</dbReference>
<protein>
    <submittedName>
        <fullName evidence="8">HAMP domain-containing protein</fullName>
    </submittedName>
</protein>
<dbReference type="CDD" id="cd06225">
    <property type="entry name" value="HAMP"/>
    <property type="match status" value="1"/>
</dbReference>
<dbReference type="InterPro" id="IPR051310">
    <property type="entry name" value="MCP_chemotaxis"/>
</dbReference>
<feature type="domain" description="HAMP" evidence="7">
    <location>
        <begin position="79"/>
        <end position="131"/>
    </location>
</feature>
<keyword evidence="3" id="KW-0807">Transducer</keyword>
<dbReference type="Proteomes" id="UP000813068">
    <property type="component" value="Unassembled WGS sequence"/>
</dbReference>
<evidence type="ECO:0000313" key="9">
    <source>
        <dbReference type="Proteomes" id="UP000813068"/>
    </source>
</evidence>
<feature type="compositionally biased region" description="Low complexity" evidence="4">
    <location>
        <begin position="382"/>
        <end position="395"/>
    </location>
</feature>
<dbReference type="SMART" id="SM00304">
    <property type="entry name" value="HAMP"/>
    <property type="match status" value="1"/>
</dbReference>
<evidence type="ECO:0000259" key="7">
    <source>
        <dbReference type="PROSITE" id="PS50885"/>
    </source>
</evidence>
<keyword evidence="9" id="KW-1185">Reference proteome</keyword>
<evidence type="ECO:0000313" key="8">
    <source>
        <dbReference type="EMBL" id="MBV2132283.1"/>
    </source>
</evidence>
<accession>A0ABS6MU00</accession>
<feature type="domain" description="Methyl-accepting transducer" evidence="6">
    <location>
        <begin position="136"/>
        <end position="365"/>
    </location>
</feature>
<keyword evidence="5" id="KW-1133">Transmembrane helix</keyword>
<sequence>MTVRLSWNLVLGLFAVLVCSLSALGLYSLGFAEQTIAALQQAGQPEVFAGFASVMRWIIVMILLVSAASIVAVIWGVNLNVIRPLHRVVAHCEQIAAGNLAEAIERGNANEIGQLFTSLGNIQQRLTATVGTVRHSSQLIHDGAQEIAEGNRNLSSRTIEQAAALEDTASSMEQLTSTVGQNADNARQASQLAATAAQAAQRGGEVVNEVVSTMGEISSSSHKVAEIIKLIDSIAFQTNILALNASVEAARAGEQGRGFAVVAGEVRSLASRSADAAKDIRTLIGESVARVETGSSLVGQAGNAMQEIVQAVQKVADIMDEIAAASQEQSNGIGLVNQAVTQMDQVTQQNTGLVQDSARSASDLVGEAQRLREAVEVFRIAQQQSQRPPSRQSAADSWARQQYESAEREVAVQVRPAAPQGATKPSNTDDDWQTF</sequence>
<dbReference type="Pfam" id="PF00015">
    <property type="entry name" value="MCPsignal"/>
    <property type="match status" value="1"/>
</dbReference>
<dbReference type="Pfam" id="PF00672">
    <property type="entry name" value="HAMP"/>
    <property type="match status" value="1"/>
</dbReference>
<feature type="region of interest" description="Disordered" evidence="4">
    <location>
        <begin position="382"/>
        <end position="435"/>
    </location>
</feature>
<comment type="caution">
    <text evidence="8">The sequence shown here is derived from an EMBL/GenBank/DDBJ whole genome shotgun (WGS) entry which is preliminary data.</text>
</comment>